<dbReference type="WBParaSite" id="Bm8650.1">
    <property type="protein sequence ID" value="Bm8650.1"/>
    <property type="gene ID" value="WBGene00228911"/>
</dbReference>
<dbReference type="KEGG" id="bmy:BM_BM8650"/>
<dbReference type="RefSeq" id="XP_001896432.2">
    <property type="nucleotide sequence ID" value="XM_001896397.2"/>
</dbReference>
<dbReference type="EMBL" id="CAAKNF010000193">
    <property type="protein sequence ID" value="VIO93473.1"/>
    <property type="molecule type" value="Genomic_DNA"/>
</dbReference>
<evidence type="ECO:0000313" key="3">
    <source>
        <dbReference type="Proteomes" id="UP000006672"/>
    </source>
</evidence>
<reference evidence="2" key="3">
    <citation type="submission" date="2019-04" db="EMBL/GenBank/DDBJ databases">
        <authorList>
            <person name="Howe K."/>
            <person name="Paulini M."/>
            <person name="Williams G."/>
        </authorList>
    </citation>
    <scope>NUCLEOTIDE SEQUENCE [LARGE SCALE GENOMIC DNA]</scope>
    <source>
        <strain evidence="2">FR3</strain>
    </source>
</reference>
<evidence type="ECO:0000313" key="2">
    <source>
        <dbReference type="EMBL" id="VIO93473.1"/>
    </source>
</evidence>
<dbReference type="WormBase" id="Bm8650">
    <property type="protein sequence ID" value="BM30109"/>
    <property type="gene ID" value="WBGene00228911"/>
</dbReference>
<evidence type="ECO:0000313" key="1">
    <source>
        <dbReference type="EMBL" id="CDP91683.1"/>
    </source>
</evidence>
<accession>A0A4E9FJY2</accession>
<reference evidence="4" key="4">
    <citation type="submission" date="2019-12" db="UniProtKB">
        <authorList>
            <consortium name="WormBaseParasite"/>
        </authorList>
    </citation>
    <scope>IDENTIFICATION</scope>
</reference>
<dbReference type="GeneID" id="6099872"/>
<dbReference type="EMBL" id="LN856498">
    <property type="protein sequence ID" value="CDP91683.1"/>
    <property type="molecule type" value="Genomic_DNA"/>
</dbReference>
<reference evidence="1 3" key="1">
    <citation type="journal article" date="2007" name="Science">
        <title>Draft genome of the filarial nematode parasite Brugia malayi.</title>
        <authorList>
            <person name="Ghedin E."/>
            <person name="Wang S."/>
            <person name="Spiro D."/>
            <person name="Caler E."/>
            <person name="Zhao Q."/>
            <person name="Crabtree J."/>
            <person name="Allen J.E."/>
            <person name="Delcher A.L."/>
            <person name="Guiliano D.B."/>
            <person name="Miranda-Saavedra D."/>
            <person name="Angiuoli S.V."/>
            <person name="Creasy T."/>
            <person name="Amedeo P."/>
            <person name="Haas B."/>
            <person name="El-Sayed N.M."/>
            <person name="Wortman J.R."/>
            <person name="Feldblyum T."/>
            <person name="Tallon L."/>
            <person name="Schatz M."/>
            <person name="Shumway M."/>
            <person name="Koo H."/>
            <person name="Salzberg S.L."/>
            <person name="Schobel S."/>
            <person name="Pertea M."/>
            <person name="Pop M."/>
            <person name="White O."/>
            <person name="Barton G.J."/>
            <person name="Carlow C.K."/>
            <person name="Crawford M.J."/>
            <person name="Daub J."/>
            <person name="Dimmic M.W."/>
            <person name="Estes C.F."/>
            <person name="Foster J.M."/>
            <person name="Ganatra M."/>
            <person name="Gregory W.F."/>
            <person name="Johnson N.M."/>
            <person name="Jin J."/>
            <person name="Komuniecki R."/>
            <person name="Korf I."/>
            <person name="Kumar S."/>
            <person name="Laney S."/>
            <person name="Li B.W."/>
            <person name="Li W."/>
            <person name="Lindblom T.H."/>
            <person name="Lustigman S."/>
            <person name="Ma D."/>
            <person name="Maina C.V."/>
            <person name="Martin D.M."/>
            <person name="McCarter J.P."/>
            <person name="McReynolds L."/>
            <person name="Mitreva M."/>
            <person name="Nutman T.B."/>
            <person name="Parkinson J."/>
            <person name="Peregrin-Alvarez J.M."/>
            <person name="Poole C."/>
            <person name="Ren Q."/>
            <person name="Saunders L."/>
            <person name="Sluder A.E."/>
            <person name="Smith K."/>
            <person name="Stanke M."/>
            <person name="Unnasch T.R."/>
            <person name="Ware J."/>
            <person name="Wei A.D."/>
            <person name="Weil G."/>
            <person name="Williams D.J."/>
            <person name="Zhang Y."/>
            <person name="Williams S.A."/>
            <person name="Fraser-Liggett C."/>
            <person name="Slatko B."/>
            <person name="Blaxter M.L."/>
            <person name="Scott A.L."/>
        </authorList>
    </citation>
    <scope>NUCLEOTIDE SEQUENCE</scope>
    <source>
        <strain evidence="1 3">FR3</strain>
    </source>
</reference>
<keyword evidence="3" id="KW-1185">Reference proteome</keyword>
<proteinExistence type="predicted"/>
<dbReference type="AlphaFoldDB" id="A0A0K0JWJ8"/>
<evidence type="ECO:0000313" key="4">
    <source>
        <dbReference type="WBParaSite" id="Bm8650.1"/>
    </source>
</evidence>
<dbReference type="OMA" id="PLYLRYP"/>
<dbReference type="Proteomes" id="UP000006672">
    <property type="component" value="Unassembled WGS sequence"/>
</dbReference>
<accession>A0A0K0JWJ8</accession>
<sequence length="248" mass="28784">MLRDLFYQLFPGATVQQIFHNIQNLKQQIISAQVRLVILNDANLEEKHLVLARIAALRAELEQQIFFFIVATRNDEVPIYRNWLEKQDTTNGPLYVRTFKRWQDEQNWRPSLSYPPYLQNRSTFPLYLRYPPLAPPLLPLLPPASLLPALPPQQPLPVLPALPQLPPLPPPRMFFDDQQSRPGISYRFSDREALRNFNIPFLFKPTSIVYPNVIDSNLPIQLKLSELSADFKLQLQLPSSENESSDEM</sequence>
<gene>
    <name evidence="1 4 5" type="ORF">Bm8650</name>
    <name evidence="2" type="ORF">BM_BM8650</name>
    <name evidence="1" type="ORF">BM_Bm8650</name>
</gene>
<dbReference type="CTD" id="6099872"/>
<evidence type="ECO:0000313" key="5">
    <source>
        <dbReference type="WormBase" id="Bm8650"/>
    </source>
</evidence>
<name>A0A0K0JWJ8_BRUMA</name>
<organism evidence="3 4">
    <name type="scientific">Brugia malayi</name>
    <name type="common">Filarial nematode worm</name>
    <dbReference type="NCBI Taxonomy" id="6279"/>
    <lineage>
        <taxon>Eukaryota</taxon>
        <taxon>Metazoa</taxon>
        <taxon>Ecdysozoa</taxon>
        <taxon>Nematoda</taxon>
        <taxon>Chromadorea</taxon>
        <taxon>Rhabditida</taxon>
        <taxon>Spirurina</taxon>
        <taxon>Spiruromorpha</taxon>
        <taxon>Filarioidea</taxon>
        <taxon>Onchocercidae</taxon>
        <taxon>Brugia</taxon>
    </lineage>
</organism>
<dbReference type="OrthoDB" id="5853808at2759"/>
<reference evidence="1" key="2">
    <citation type="submission" date="2012-12" db="EMBL/GenBank/DDBJ databases">
        <authorList>
            <person name="Gao Y.W."/>
            <person name="Fan S.T."/>
            <person name="Sun H.T."/>
            <person name="Wang Z."/>
            <person name="Gao X.L."/>
            <person name="Li Y.G."/>
            <person name="Wang T.C."/>
            <person name="Zhang K."/>
            <person name="Xu W.W."/>
            <person name="Yu Z.J."/>
            <person name="Xia X.Z."/>
        </authorList>
    </citation>
    <scope>NUCLEOTIDE SEQUENCE</scope>
    <source>
        <strain evidence="1">FR3</strain>
    </source>
</reference>
<protein>
    <submittedName>
        <fullName evidence="1 4">Bm8650</fullName>
    </submittedName>
</protein>